<dbReference type="Pfam" id="PF04255">
    <property type="entry name" value="DUF433"/>
    <property type="match status" value="1"/>
</dbReference>
<dbReference type="Proteomes" id="UP000010478">
    <property type="component" value="Chromosome"/>
</dbReference>
<dbReference type="InterPro" id="IPR009057">
    <property type="entry name" value="Homeodomain-like_sf"/>
</dbReference>
<keyword evidence="2" id="KW-1185">Reference proteome</keyword>
<dbReference type="InterPro" id="IPR036388">
    <property type="entry name" value="WH-like_DNA-bd_sf"/>
</dbReference>
<dbReference type="PANTHER" id="PTHR34849">
    <property type="entry name" value="SSL5025 PROTEIN"/>
    <property type="match status" value="1"/>
</dbReference>
<dbReference type="EMBL" id="CP003614">
    <property type="protein sequence ID" value="AFZ05429.1"/>
    <property type="molecule type" value="Genomic_DNA"/>
</dbReference>
<dbReference type="eggNOG" id="COG2442">
    <property type="taxonomic scope" value="Bacteria"/>
</dbReference>
<dbReference type="RefSeq" id="WP_015174757.1">
    <property type="nucleotide sequence ID" value="NC_019729.1"/>
</dbReference>
<dbReference type="KEGG" id="oni:Osc7112_0850"/>
<evidence type="ECO:0000313" key="1">
    <source>
        <dbReference type="EMBL" id="AFZ05429.1"/>
    </source>
</evidence>
<accession>K9VD45</accession>
<dbReference type="SUPFAM" id="SSF46689">
    <property type="entry name" value="Homeodomain-like"/>
    <property type="match status" value="1"/>
</dbReference>
<dbReference type="STRING" id="179408.Osc7112_0850"/>
<gene>
    <name evidence="1" type="ORF">Osc7112_0850</name>
</gene>
<dbReference type="HOGENOM" id="CLU_144106_0_0_3"/>
<evidence type="ECO:0008006" key="3">
    <source>
        <dbReference type="Google" id="ProtNLM"/>
    </source>
</evidence>
<protein>
    <recommendedName>
        <fullName evidence="3">DUF433 domain-containing protein</fullName>
    </recommendedName>
</protein>
<evidence type="ECO:0000313" key="2">
    <source>
        <dbReference type="Proteomes" id="UP000010478"/>
    </source>
</evidence>
<name>K9VD45_9CYAN</name>
<sequence>MTIQELETQISTLNLADKAKLISILTQTLTNGSLGIKKTPGVCGGDACIGNTRIPVWSLVCDRRLGASDGIILESFPDLTAADLVNAWAYADAYPEEIEQAIRENDEVMEESEVY</sequence>
<reference evidence="1 2" key="1">
    <citation type="submission" date="2012-05" db="EMBL/GenBank/DDBJ databases">
        <title>Finished chromosome of genome of Oscillatoria sp. PCC 7112.</title>
        <authorList>
            <consortium name="US DOE Joint Genome Institute"/>
            <person name="Gugger M."/>
            <person name="Coursin T."/>
            <person name="Rippka R."/>
            <person name="Tandeau De Marsac N."/>
            <person name="Huntemann M."/>
            <person name="Wei C.-L."/>
            <person name="Han J."/>
            <person name="Detter J.C."/>
            <person name="Han C."/>
            <person name="Tapia R."/>
            <person name="Davenport K."/>
            <person name="Daligault H."/>
            <person name="Erkkila T."/>
            <person name="Gu W."/>
            <person name="Munk A.C.C."/>
            <person name="Teshima H."/>
            <person name="Xu Y."/>
            <person name="Chain P."/>
            <person name="Chen A."/>
            <person name="Krypides N."/>
            <person name="Mavromatis K."/>
            <person name="Markowitz V."/>
            <person name="Szeto E."/>
            <person name="Ivanova N."/>
            <person name="Mikhailova N."/>
            <person name="Ovchinnikova G."/>
            <person name="Pagani I."/>
            <person name="Pati A."/>
            <person name="Goodwin L."/>
            <person name="Peters L."/>
            <person name="Pitluck S."/>
            <person name="Woyke T."/>
            <person name="Kerfeld C."/>
        </authorList>
    </citation>
    <scope>NUCLEOTIDE SEQUENCE [LARGE SCALE GENOMIC DNA]</scope>
    <source>
        <strain evidence="1 2">PCC 7112</strain>
    </source>
</reference>
<dbReference type="AlphaFoldDB" id="K9VD45"/>
<dbReference type="PANTHER" id="PTHR34849:SF4">
    <property type="entry name" value="SLR1209 PROTEIN"/>
    <property type="match status" value="1"/>
</dbReference>
<proteinExistence type="predicted"/>
<dbReference type="OrthoDB" id="427442at2"/>
<dbReference type="InterPro" id="IPR007367">
    <property type="entry name" value="DUF433"/>
</dbReference>
<organism evidence="1 2">
    <name type="scientific">Phormidium nigroviride PCC 7112</name>
    <dbReference type="NCBI Taxonomy" id="179408"/>
    <lineage>
        <taxon>Bacteria</taxon>
        <taxon>Bacillati</taxon>
        <taxon>Cyanobacteriota</taxon>
        <taxon>Cyanophyceae</taxon>
        <taxon>Oscillatoriophycideae</taxon>
        <taxon>Oscillatoriales</taxon>
        <taxon>Oscillatoriaceae</taxon>
        <taxon>Phormidium</taxon>
    </lineage>
</organism>
<dbReference type="Gene3D" id="1.10.10.10">
    <property type="entry name" value="Winged helix-like DNA-binding domain superfamily/Winged helix DNA-binding domain"/>
    <property type="match status" value="1"/>
</dbReference>